<dbReference type="SUPFAM" id="SSF48452">
    <property type="entry name" value="TPR-like"/>
    <property type="match status" value="1"/>
</dbReference>
<sequence>MEENSEVLHSARHVELHRESLYHHPQVDDTRRILVLNPLCRAYGAQFGASQDQETLDHMITVMTALLAFGTPGQQDHGHVLHSLAHGLIKRRQLFNTDMRSLADLDGALALYSEAMTFGPDVYPFPEFAHAQLANALRLRHDLTGMPEDMMWMFDLVRYWLEPKLIDDQRRSSSNTLNRQHPNQSTLSSSGGRAQSDKLYHAVHASTSADRDNLAAPKRSSPLLDASATTPICTVSNANEWIFGASSGASQNSDPLGHSIGNERVPVSFTASSVFSDAATIKEDGRIKPRVFLRHAEPRLGIIPRHRPSHLFIPRQSVHKVLKRLNYKGEEIDVLIANAESTSSATSSLQPSVYIDGVMKTFSELLSAQESANIVTRHMDPGGPLPRLSEDCDGDGLTRWFRDMLMCVARKTLKAAAPSPHHASLLRCLGTELSAEVTDEETMKMVVELLFSALELHAAEDFARPYTAHALAGAYGERLELLGARGDLDHAVQLFQDVLTPRPPIHSEHGAVLLNLASMIYKRYEAGSAASDLDQVISLYRDALALHPSPHPARGFTLSYLSTALTTRYRVTNDPDNLDQAIAIGSEALEAARRPCDSELERAASMINQSQAVTMKHHISGAAEAHRQNRR</sequence>
<organism evidence="2 3">
    <name type="scientific">Pterulicium gracile</name>
    <dbReference type="NCBI Taxonomy" id="1884261"/>
    <lineage>
        <taxon>Eukaryota</taxon>
        <taxon>Fungi</taxon>
        <taxon>Dikarya</taxon>
        <taxon>Basidiomycota</taxon>
        <taxon>Agaricomycotina</taxon>
        <taxon>Agaricomycetes</taxon>
        <taxon>Agaricomycetidae</taxon>
        <taxon>Agaricales</taxon>
        <taxon>Pleurotineae</taxon>
        <taxon>Pterulaceae</taxon>
        <taxon>Pterulicium</taxon>
    </lineage>
</organism>
<dbReference type="Gene3D" id="1.25.40.10">
    <property type="entry name" value="Tetratricopeptide repeat domain"/>
    <property type="match status" value="1"/>
</dbReference>
<protein>
    <submittedName>
        <fullName evidence="2">Uncharacterized protein</fullName>
    </submittedName>
</protein>
<evidence type="ECO:0000256" key="1">
    <source>
        <dbReference type="SAM" id="MobiDB-lite"/>
    </source>
</evidence>
<dbReference type="STRING" id="1884261.A0A5C3Q4P6"/>
<accession>A0A5C3Q4P6</accession>
<gene>
    <name evidence="2" type="ORF">BDV98DRAFT_635496</name>
</gene>
<dbReference type="Proteomes" id="UP000305067">
    <property type="component" value="Unassembled WGS sequence"/>
</dbReference>
<dbReference type="OrthoDB" id="3217196at2759"/>
<dbReference type="AlphaFoldDB" id="A0A5C3Q4P6"/>
<proteinExistence type="predicted"/>
<name>A0A5C3Q4P6_9AGAR</name>
<reference evidence="2 3" key="1">
    <citation type="journal article" date="2019" name="Nat. Ecol. Evol.">
        <title>Megaphylogeny resolves global patterns of mushroom evolution.</title>
        <authorList>
            <person name="Varga T."/>
            <person name="Krizsan K."/>
            <person name="Foldi C."/>
            <person name="Dima B."/>
            <person name="Sanchez-Garcia M."/>
            <person name="Sanchez-Ramirez S."/>
            <person name="Szollosi G.J."/>
            <person name="Szarkandi J.G."/>
            <person name="Papp V."/>
            <person name="Albert L."/>
            <person name="Andreopoulos W."/>
            <person name="Angelini C."/>
            <person name="Antonin V."/>
            <person name="Barry K.W."/>
            <person name="Bougher N.L."/>
            <person name="Buchanan P."/>
            <person name="Buyck B."/>
            <person name="Bense V."/>
            <person name="Catcheside P."/>
            <person name="Chovatia M."/>
            <person name="Cooper J."/>
            <person name="Damon W."/>
            <person name="Desjardin D."/>
            <person name="Finy P."/>
            <person name="Geml J."/>
            <person name="Haridas S."/>
            <person name="Hughes K."/>
            <person name="Justo A."/>
            <person name="Karasinski D."/>
            <person name="Kautmanova I."/>
            <person name="Kiss B."/>
            <person name="Kocsube S."/>
            <person name="Kotiranta H."/>
            <person name="LaButti K.M."/>
            <person name="Lechner B.E."/>
            <person name="Liimatainen K."/>
            <person name="Lipzen A."/>
            <person name="Lukacs Z."/>
            <person name="Mihaltcheva S."/>
            <person name="Morgado L.N."/>
            <person name="Niskanen T."/>
            <person name="Noordeloos M.E."/>
            <person name="Ohm R.A."/>
            <person name="Ortiz-Santana B."/>
            <person name="Ovrebo C."/>
            <person name="Racz N."/>
            <person name="Riley R."/>
            <person name="Savchenko A."/>
            <person name="Shiryaev A."/>
            <person name="Soop K."/>
            <person name="Spirin V."/>
            <person name="Szebenyi C."/>
            <person name="Tomsovsky M."/>
            <person name="Tulloss R.E."/>
            <person name="Uehling J."/>
            <person name="Grigoriev I.V."/>
            <person name="Vagvolgyi C."/>
            <person name="Papp T."/>
            <person name="Martin F.M."/>
            <person name="Miettinen O."/>
            <person name="Hibbett D.S."/>
            <person name="Nagy L.G."/>
        </authorList>
    </citation>
    <scope>NUCLEOTIDE SEQUENCE [LARGE SCALE GENOMIC DNA]</scope>
    <source>
        <strain evidence="2 3">CBS 309.79</strain>
    </source>
</reference>
<keyword evidence="3" id="KW-1185">Reference proteome</keyword>
<dbReference type="InterPro" id="IPR011990">
    <property type="entry name" value="TPR-like_helical_dom_sf"/>
</dbReference>
<evidence type="ECO:0000313" key="2">
    <source>
        <dbReference type="EMBL" id="TFK96781.1"/>
    </source>
</evidence>
<feature type="region of interest" description="Disordered" evidence="1">
    <location>
        <begin position="171"/>
        <end position="194"/>
    </location>
</feature>
<evidence type="ECO:0000313" key="3">
    <source>
        <dbReference type="Proteomes" id="UP000305067"/>
    </source>
</evidence>
<dbReference type="EMBL" id="ML178855">
    <property type="protein sequence ID" value="TFK96781.1"/>
    <property type="molecule type" value="Genomic_DNA"/>
</dbReference>
<feature type="compositionally biased region" description="Polar residues" evidence="1">
    <location>
        <begin position="172"/>
        <end position="193"/>
    </location>
</feature>